<evidence type="ECO:0000256" key="1">
    <source>
        <dbReference type="SAM" id="MobiDB-lite"/>
    </source>
</evidence>
<dbReference type="VEuPathDB" id="FungiDB:TRIVIDRAFT_215509"/>
<reference evidence="2 3" key="1">
    <citation type="journal article" date="2011" name="Genome Biol.">
        <title>Comparative genome sequence analysis underscores mycoparasitism as the ancestral life style of Trichoderma.</title>
        <authorList>
            <person name="Kubicek C.P."/>
            <person name="Herrera-Estrella A."/>
            <person name="Seidl-Seiboth V."/>
            <person name="Martinez D.A."/>
            <person name="Druzhinina I.S."/>
            <person name="Thon M."/>
            <person name="Zeilinger S."/>
            <person name="Casas-Flores S."/>
            <person name="Horwitz B.A."/>
            <person name="Mukherjee P.K."/>
            <person name="Mukherjee M."/>
            <person name="Kredics L."/>
            <person name="Alcaraz L.D."/>
            <person name="Aerts A."/>
            <person name="Antal Z."/>
            <person name="Atanasova L."/>
            <person name="Cervantes-Badillo M.G."/>
            <person name="Challacombe J."/>
            <person name="Chertkov O."/>
            <person name="McCluskey K."/>
            <person name="Coulpier F."/>
            <person name="Deshpande N."/>
            <person name="von Doehren H."/>
            <person name="Ebbole D.J."/>
            <person name="Esquivel-Naranjo E.U."/>
            <person name="Fekete E."/>
            <person name="Flipphi M."/>
            <person name="Glaser F."/>
            <person name="Gomez-Rodriguez E.Y."/>
            <person name="Gruber S."/>
            <person name="Han C."/>
            <person name="Henrissat B."/>
            <person name="Hermosa R."/>
            <person name="Hernandez-Onate M."/>
            <person name="Karaffa L."/>
            <person name="Kosti I."/>
            <person name="Le Crom S."/>
            <person name="Lindquist E."/>
            <person name="Lucas S."/>
            <person name="Luebeck M."/>
            <person name="Luebeck P.S."/>
            <person name="Margeot A."/>
            <person name="Metz B."/>
            <person name="Misra M."/>
            <person name="Nevalainen H."/>
            <person name="Omann M."/>
            <person name="Packer N."/>
            <person name="Perrone G."/>
            <person name="Uresti-Rivera E.E."/>
            <person name="Salamov A."/>
            <person name="Schmoll M."/>
            <person name="Seiboth B."/>
            <person name="Shapiro H."/>
            <person name="Sukno S."/>
            <person name="Tamayo-Ramos J.A."/>
            <person name="Tisch D."/>
            <person name="Wiest A."/>
            <person name="Wilkinson H.H."/>
            <person name="Zhang M."/>
            <person name="Coutinho P.M."/>
            <person name="Kenerley C.M."/>
            <person name="Monte E."/>
            <person name="Baker S.E."/>
            <person name="Grigoriev I.V."/>
        </authorList>
    </citation>
    <scope>NUCLEOTIDE SEQUENCE [LARGE SCALE GENOMIC DNA]</scope>
    <source>
        <strain evidence="3">Gv29-8 / FGSC 10586</strain>
    </source>
</reference>
<dbReference type="Pfam" id="PF12223">
    <property type="entry name" value="DUF3602"/>
    <property type="match status" value="1"/>
</dbReference>
<dbReference type="InterPro" id="IPR053203">
    <property type="entry name" value="Cisplatin_resist-associated"/>
</dbReference>
<dbReference type="InParanoid" id="G9MJS4"/>
<organism evidence="2 3">
    <name type="scientific">Hypocrea virens (strain Gv29-8 / FGSC 10586)</name>
    <name type="common">Gliocladium virens</name>
    <name type="synonym">Trichoderma virens</name>
    <dbReference type="NCBI Taxonomy" id="413071"/>
    <lineage>
        <taxon>Eukaryota</taxon>
        <taxon>Fungi</taxon>
        <taxon>Dikarya</taxon>
        <taxon>Ascomycota</taxon>
        <taxon>Pezizomycotina</taxon>
        <taxon>Sordariomycetes</taxon>
        <taxon>Hypocreomycetidae</taxon>
        <taxon>Hypocreales</taxon>
        <taxon>Hypocreaceae</taxon>
        <taxon>Trichoderma</taxon>
    </lineage>
</organism>
<proteinExistence type="predicted"/>
<dbReference type="RefSeq" id="XP_013959937.1">
    <property type="nucleotide sequence ID" value="XM_014104462.1"/>
</dbReference>
<keyword evidence="3" id="KW-1185">Reference proteome</keyword>
<dbReference type="Proteomes" id="UP000007115">
    <property type="component" value="Unassembled WGS sequence"/>
</dbReference>
<feature type="compositionally biased region" description="Low complexity" evidence="1">
    <location>
        <begin position="30"/>
        <end position="53"/>
    </location>
</feature>
<gene>
    <name evidence="2" type="ORF">TRIVIDRAFT_215509</name>
</gene>
<comment type="caution">
    <text evidence="2">The sequence shown here is derived from an EMBL/GenBank/DDBJ whole genome shotgun (WGS) entry which is preliminary data.</text>
</comment>
<dbReference type="eggNOG" id="ENOG502S8NN">
    <property type="taxonomic scope" value="Eukaryota"/>
</dbReference>
<evidence type="ECO:0000313" key="2">
    <source>
        <dbReference type="EMBL" id="EHK25736.1"/>
    </source>
</evidence>
<accession>G9MJS4</accession>
<dbReference type="GeneID" id="25790945"/>
<dbReference type="PANTHER" id="PTHR34693">
    <property type="entry name" value="PROTEIN PAR32"/>
    <property type="match status" value="1"/>
</dbReference>
<feature type="region of interest" description="Disordered" evidence="1">
    <location>
        <begin position="78"/>
        <end position="141"/>
    </location>
</feature>
<evidence type="ECO:0000313" key="3">
    <source>
        <dbReference type="Proteomes" id="UP000007115"/>
    </source>
</evidence>
<sequence length="141" mass="14574">MPVNYVFTESAPSQTSYFRSGRGGAGNTFRTSTLTPTSSSSSASSSSAQRQLPNQRFFSGIGGAGNVHQAAQLQPALLRSLETPGNQNPLRGHVGRGGAGNVYGRKPSDASSVSSAGSDASSVSEKAKMWASRVSGTFSRK</sequence>
<dbReference type="HOGENOM" id="CLU_101051_1_1_1"/>
<name>G9MJS4_HYPVG</name>
<feature type="compositionally biased region" description="Low complexity" evidence="1">
    <location>
        <begin position="109"/>
        <end position="124"/>
    </location>
</feature>
<dbReference type="AlphaFoldDB" id="G9MJS4"/>
<dbReference type="PANTHER" id="PTHR34693:SF2">
    <property type="entry name" value="DUF3602 DOMAIN-CONTAINING PROTEIN"/>
    <property type="match status" value="1"/>
</dbReference>
<dbReference type="OMA" id="WGKIRGM"/>
<feature type="region of interest" description="Disordered" evidence="1">
    <location>
        <begin position="1"/>
        <end position="63"/>
    </location>
</feature>
<dbReference type="OrthoDB" id="5424462at2759"/>
<protein>
    <submittedName>
        <fullName evidence="2">Uncharacterized protein</fullName>
    </submittedName>
</protein>
<dbReference type="EMBL" id="ABDF02000003">
    <property type="protein sequence ID" value="EHK25736.1"/>
    <property type="molecule type" value="Genomic_DNA"/>
</dbReference>
<dbReference type="InterPro" id="IPR022024">
    <property type="entry name" value="DUF3602"/>
</dbReference>